<protein>
    <recommendedName>
        <fullName evidence="3">SMP-30/Gluconolactonase/LRE-like region domain-containing protein</fullName>
    </recommendedName>
</protein>
<dbReference type="Proteomes" id="UP001499990">
    <property type="component" value="Unassembled WGS sequence"/>
</dbReference>
<gene>
    <name evidence="1" type="ORF">GCM10020367_38880</name>
</gene>
<proteinExistence type="predicted"/>
<dbReference type="EMBL" id="BAAAYL010000001">
    <property type="protein sequence ID" value="GAA3374553.1"/>
    <property type="molecule type" value="Genomic_DNA"/>
</dbReference>
<comment type="caution">
    <text evidence="1">The sequence shown here is derived from an EMBL/GenBank/DDBJ whole genome shotgun (WGS) entry which is preliminary data.</text>
</comment>
<name>A0ABP6SEP1_9ACTN</name>
<dbReference type="RefSeq" id="WP_345039308.1">
    <property type="nucleotide sequence ID" value="NZ_BAAAYL010000001.1"/>
</dbReference>
<evidence type="ECO:0000313" key="2">
    <source>
        <dbReference type="Proteomes" id="UP001499990"/>
    </source>
</evidence>
<evidence type="ECO:0008006" key="3">
    <source>
        <dbReference type="Google" id="ProtNLM"/>
    </source>
</evidence>
<accession>A0ABP6SEP1</accession>
<evidence type="ECO:0000313" key="1">
    <source>
        <dbReference type="EMBL" id="GAA3374553.1"/>
    </source>
</evidence>
<organism evidence="1 2">
    <name type="scientific">Streptomyces sannanensis</name>
    <dbReference type="NCBI Taxonomy" id="285536"/>
    <lineage>
        <taxon>Bacteria</taxon>
        <taxon>Bacillati</taxon>
        <taxon>Actinomycetota</taxon>
        <taxon>Actinomycetes</taxon>
        <taxon>Kitasatosporales</taxon>
        <taxon>Streptomycetaceae</taxon>
        <taxon>Streptomyces</taxon>
    </lineage>
</organism>
<reference evidence="2" key="1">
    <citation type="journal article" date="2019" name="Int. J. Syst. Evol. Microbiol.">
        <title>The Global Catalogue of Microorganisms (GCM) 10K type strain sequencing project: providing services to taxonomists for standard genome sequencing and annotation.</title>
        <authorList>
            <consortium name="The Broad Institute Genomics Platform"/>
            <consortium name="The Broad Institute Genome Sequencing Center for Infectious Disease"/>
            <person name="Wu L."/>
            <person name="Ma J."/>
        </authorList>
    </citation>
    <scope>NUCLEOTIDE SEQUENCE [LARGE SCALE GENOMIC DNA]</scope>
    <source>
        <strain evidence="2">JCM 9651</strain>
    </source>
</reference>
<sequence>MTKVTHGSGKRASVKVPFPGGVAVDGHSGRVYVVAWSIADRDGTSLGPGRKTPGGQLWEVGNF</sequence>
<keyword evidence="2" id="KW-1185">Reference proteome</keyword>